<protein>
    <recommendedName>
        <fullName evidence="3">leucine--tRNA ligase</fullName>
        <ecNumber evidence="3">6.1.1.4</ecNumber>
    </recommendedName>
    <alternativeName>
        <fullName evidence="9">Leucyl-tRNA synthetase</fullName>
    </alternativeName>
</protein>
<dbReference type="FunFam" id="1.10.730.10:FF:000002">
    <property type="entry name" value="Leucine--tRNA ligase"/>
    <property type="match status" value="1"/>
</dbReference>
<dbReference type="InterPro" id="IPR009080">
    <property type="entry name" value="tRNAsynth_Ia_anticodon-bd"/>
</dbReference>
<dbReference type="InterPro" id="IPR014729">
    <property type="entry name" value="Rossmann-like_a/b/a_fold"/>
</dbReference>
<evidence type="ECO:0000256" key="9">
    <source>
        <dbReference type="ARBA" id="ARBA00030520"/>
    </source>
</evidence>
<dbReference type="FunFam" id="3.40.50.620:FF:000003">
    <property type="entry name" value="Leucine--tRNA ligase"/>
    <property type="match status" value="1"/>
</dbReference>
<name>A0A077ZRM3_STYLE</name>
<accession>A0A077ZRM3</accession>
<keyword evidence="5 11" id="KW-0547">Nucleotide-binding</keyword>
<dbReference type="InterPro" id="IPR015413">
    <property type="entry name" value="Methionyl/Leucyl_tRNA_Synth"/>
</dbReference>
<comment type="subcellular location">
    <subcellularLocation>
        <location evidence="1">Mitochondrion matrix</location>
    </subcellularLocation>
</comment>
<dbReference type="OrthoDB" id="15954at2759"/>
<dbReference type="FunCoup" id="A0A077ZRM3">
    <property type="interactions" value="272"/>
</dbReference>
<evidence type="ECO:0000256" key="6">
    <source>
        <dbReference type="ARBA" id="ARBA00022840"/>
    </source>
</evidence>
<evidence type="ECO:0000256" key="7">
    <source>
        <dbReference type="ARBA" id="ARBA00022917"/>
    </source>
</evidence>
<dbReference type="InterPro" id="IPR025709">
    <property type="entry name" value="Leu_tRNA-synth_edit"/>
</dbReference>
<dbReference type="SUPFAM" id="SSF50677">
    <property type="entry name" value="ValRS/IleRS/LeuRS editing domain"/>
    <property type="match status" value="1"/>
</dbReference>
<dbReference type="OMA" id="GIEHACM"/>
<dbReference type="Proteomes" id="UP000039865">
    <property type="component" value="Unassembled WGS sequence"/>
</dbReference>
<dbReference type="PANTHER" id="PTHR43740:SF2">
    <property type="entry name" value="LEUCINE--TRNA LIGASE, MITOCHONDRIAL"/>
    <property type="match status" value="1"/>
</dbReference>
<dbReference type="EC" id="6.1.1.4" evidence="3"/>
<evidence type="ECO:0000256" key="8">
    <source>
        <dbReference type="ARBA" id="ARBA00023146"/>
    </source>
</evidence>
<dbReference type="Pfam" id="PF00133">
    <property type="entry name" value="tRNA-synt_1"/>
    <property type="match status" value="1"/>
</dbReference>
<sequence>MYILGQFPYPSGNIHMGHVRVYTICDVLTRYYKLKGMNVINPMGWDSFGLPAENAAISRGIQPSDWTVKNIQEMKDQLHRLGFDFDWDRELATHTPEYYKHTQQIFLELYKQGLAYKKDAQVNWDPVDQTVLANEQIDDNGRSWRSGALVEKKMLKQWFFNIRKYADQMLINLDKLNKWPEIVKEAQRGWIGKSEGAIVEFMIKLIDGNQIPVKVFTTRPDTIFGVTFLALSFENQIIKENILKDNMIDQNAFDRYLDKIDRLKQQGRDLKQIDINNIDEGVLFRNIKAIHPLTGDEIPVYATSYVFNEYGTGSIMGVPFHDDRDCAFAVKNQIDMIQVINGDEEKNLDECVLVNSGEYSQLKVKEGVQKIISQLEKLNKGQKQTEYRLRDWLVSRQRFWGVPIPVIYCEKCGEVPVPEDQLPVLLPNVSGNTDNLKQSSPLSRIDEFYNCKCPKCQAPSQREADTLDTFVDSSWYFLRFLDHQNNLSMFDISKVKKWMPVDIYVGGMEHAIMHLLYARFIHKFLCDSQNISQEKFQLDIIREPFRELVVQGLVKGKTYRLKDNGKYIFQEDLKQYSEDQLKITFEKMSKSKGNGVLPDSMAEKYGVDTLRLSLMFAAPPESDVNFDENFIQQMKSYLDKVQRISDYVIASSDFKILTKVEIQEKYKNELVPIYKLLVDYKIKIEDQRFIHVSIARLMELTNLLSKIKIDNERNLNTFLLGYAYLIQALYPIAPHLSNEIWQGISKTIEIIGFNVNLSDNRLDDFRQLLSQSEEKVKIKINMDGKFLGQIDIPKELIGQSQQILDYIRELRPSNQEVKKIDDIVSKEKVEQFVKVISFNDKPIINFITK</sequence>
<keyword evidence="8 11" id="KW-0030">Aminoacyl-tRNA synthetase</keyword>
<dbReference type="GO" id="GO:0004823">
    <property type="term" value="F:leucine-tRNA ligase activity"/>
    <property type="evidence" value="ECO:0007669"/>
    <property type="project" value="UniProtKB-EC"/>
</dbReference>
<dbReference type="PRINTS" id="PR00985">
    <property type="entry name" value="TRNASYNTHLEU"/>
</dbReference>
<dbReference type="GO" id="GO:0002161">
    <property type="term" value="F:aminoacyl-tRNA deacylase activity"/>
    <property type="evidence" value="ECO:0007669"/>
    <property type="project" value="InterPro"/>
</dbReference>
<gene>
    <name evidence="15" type="primary">Contig5131.g5498</name>
    <name evidence="15" type="ORF">STYLEM_1068</name>
</gene>
<evidence type="ECO:0000256" key="10">
    <source>
        <dbReference type="ARBA" id="ARBA00047469"/>
    </source>
</evidence>
<dbReference type="AlphaFoldDB" id="A0A077ZRM3"/>
<evidence type="ECO:0000256" key="4">
    <source>
        <dbReference type="ARBA" id="ARBA00022598"/>
    </source>
</evidence>
<evidence type="ECO:0000256" key="5">
    <source>
        <dbReference type="ARBA" id="ARBA00022741"/>
    </source>
</evidence>
<evidence type="ECO:0000259" key="14">
    <source>
        <dbReference type="Pfam" id="PF13603"/>
    </source>
</evidence>
<dbReference type="SUPFAM" id="SSF52374">
    <property type="entry name" value="Nucleotidylyl transferase"/>
    <property type="match status" value="1"/>
</dbReference>
<evidence type="ECO:0000313" key="16">
    <source>
        <dbReference type="Proteomes" id="UP000039865"/>
    </source>
</evidence>
<proteinExistence type="inferred from homology"/>
<evidence type="ECO:0000313" key="15">
    <source>
        <dbReference type="EMBL" id="CDW72114.1"/>
    </source>
</evidence>
<dbReference type="Gene3D" id="3.40.50.620">
    <property type="entry name" value="HUPs"/>
    <property type="match status" value="2"/>
</dbReference>
<keyword evidence="7 11" id="KW-0648">Protein biosynthesis</keyword>
<keyword evidence="6 11" id="KW-0067">ATP-binding</keyword>
<dbReference type="InterPro" id="IPR001412">
    <property type="entry name" value="aa-tRNA-synth_I_CS"/>
</dbReference>
<dbReference type="InterPro" id="IPR009008">
    <property type="entry name" value="Val/Leu/Ile-tRNA-synth_edit"/>
</dbReference>
<dbReference type="Gene3D" id="1.10.730.10">
    <property type="entry name" value="Isoleucyl-tRNA Synthetase, Domain 1"/>
    <property type="match status" value="1"/>
</dbReference>
<reference evidence="15 16" key="1">
    <citation type="submission" date="2014-06" db="EMBL/GenBank/DDBJ databases">
        <authorList>
            <person name="Swart Estienne"/>
        </authorList>
    </citation>
    <scope>NUCLEOTIDE SEQUENCE [LARGE SCALE GENOMIC DNA]</scope>
    <source>
        <strain evidence="15 16">130c</strain>
    </source>
</reference>
<feature type="domain" description="Leucyl-tRNA synthetase editing" evidence="14">
    <location>
        <begin position="188"/>
        <end position="376"/>
    </location>
</feature>
<comment type="catalytic activity">
    <reaction evidence="10">
        <text>tRNA(Leu) + L-leucine + ATP = L-leucyl-tRNA(Leu) + AMP + diphosphate</text>
        <dbReference type="Rhea" id="RHEA:11688"/>
        <dbReference type="Rhea" id="RHEA-COMP:9613"/>
        <dbReference type="Rhea" id="RHEA-COMP:9622"/>
        <dbReference type="ChEBI" id="CHEBI:30616"/>
        <dbReference type="ChEBI" id="CHEBI:33019"/>
        <dbReference type="ChEBI" id="CHEBI:57427"/>
        <dbReference type="ChEBI" id="CHEBI:78442"/>
        <dbReference type="ChEBI" id="CHEBI:78494"/>
        <dbReference type="ChEBI" id="CHEBI:456215"/>
        <dbReference type="EC" id="6.1.1.4"/>
    </reaction>
</comment>
<evidence type="ECO:0000256" key="11">
    <source>
        <dbReference type="RuleBase" id="RU363035"/>
    </source>
</evidence>
<evidence type="ECO:0000259" key="13">
    <source>
        <dbReference type="Pfam" id="PF09334"/>
    </source>
</evidence>
<dbReference type="CDD" id="cd00812">
    <property type="entry name" value="LeuRS_core"/>
    <property type="match status" value="1"/>
</dbReference>
<dbReference type="InParanoid" id="A0A077ZRM3"/>
<feature type="domain" description="Aminoacyl-tRNA synthetase class Ia" evidence="12">
    <location>
        <begin position="389"/>
        <end position="556"/>
    </location>
</feature>
<comment type="similarity">
    <text evidence="2 11">Belongs to the class-I aminoacyl-tRNA synthetase family.</text>
</comment>
<dbReference type="GO" id="GO:0006429">
    <property type="term" value="P:leucyl-tRNA aminoacylation"/>
    <property type="evidence" value="ECO:0007669"/>
    <property type="project" value="InterPro"/>
</dbReference>
<dbReference type="PROSITE" id="PS00178">
    <property type="entry name" value="AA_TRNA_LIGASE_I"/>
    <property type="match status" value="1"/>
</dbReference>
<organism evidence="15 16">
    <name type="scientific">Stylonychia lemnae</name>
    <name type="common">Ciliate</name>
    <dbReference type="NCBI Taxonomy" id="5949"/>
    <lineage>
        <taxon>Eukaryota</taxon>
        <taxon>Sar</taxon>
        <taxon>Alveolata</taxon>
        <taxon>Ciliophora</taxon>
        <taxon>Intramacronucleata</taxon>
        <taxon>Spirotrichea</taxon>
        <taxon>Stichotrichia</taxon>
        <taxon>Sporadotrichida</taxon>
        <taxon>Oxytrichidae</taxon>
        <taxon>Stylonychinae</taxon>
        <taxon>Stylonychia</taxon>
    </lineage>
</organism>
<dbReference type="Pfam" id="PF09334">
    <property type="entry name" value="tRNA-synt_1g"/>
    <property type="match status" value="2"/>
</dbReference>
<dbReference type="EMBL" id="CCKQ01001020">
    <property type="protein sequence ID" value="CDW72114.1"/>
    <property type="molecule type" value="Genomic_DNA"/>
</dbReference>
<evidence type="ECO:0000256" key="2">
    <source>
        <dbReference type="ARBA" id="ARBA00005594"/>
    </source>
</evidence>
<dbReference type="SUPFAM" id="SSF47323">
    <property type="entry name" value="Anticodon-binding domain of a subclass of class I aminoacyl-tRNA synthetases"/>
    <property type="match status" value="1"/>
</dbReference>
<dbReference type="InterPro" id="IPR002300">
    <property type="entry name" value="aa-tRNA-synth_Ia"/>
</dbReference>
<dbReference type="GO" id="GO:0032543">
    <property type="term" value="P:mitochondrial translation"/>
    <property type="evidence" value="ECO:0007669"/>
    <property type="project" value="TreeGrafter"/>
</dbReference>
<feature type="domain" description="Methionyl/Leucyl tRNA synthetase" evidence="13">
    <location>
        <begin position="578"/>
        <end position="633"/>
    </location>
</feature>
<dbReference type="InterPro" id="IPR002302">
    <property type="entry name" value="Leu-tRNA-ligase"/>
</dbReference>
<evidence type="ECO:0000256" key="3">
    <source>
        <dbReference type="ARBA" id="ARBA00013164"/>
    </source>
</evidence>
<dbReference type="FunFam" id="3.40.50.620:FF:000100">
    <property type="entry name" value="probable leucine--tRNA ligase, mitochondrial"/>
    <property type="match status" value="1"/>
</dbReference>
<dbReference type="PANTHER" id="PTHR43740">
    <property type="entry name" value="LEUCYL-TRNA SYNTHETASE"/>
    <property type="match status" value="1"/>
</dbReference>
<dbReference type="GO" id="GO:0005759">
    <property type="term" value="C:mitochondrial matrix"/>
    <property type="evidence" value="ECO:0007669"/>
    <property type="project" value="UniProtKB-SubCell"/>
</dbReference>
<keyword evidence="4 11" id="KW-0436">Ligase</keyword>
<evidence type="ECO:0000259" key="12">
    <source>
        <dbReference type="Pfam" id="PF00133"/>
    </source>
</evidence>
<keyword evidence="16" id="KW-1185">Reference proteome</keyword>
<feature type="domain" description="Methionyl/Leucyl tRNA synthetase" evidence="13">
    <location>
        <begin position="3"/>
        <end position="138"/>
    </location>
</feature>
<evidence type="ECO:0000256" key="1">
    <source>
        <dbReference type="ARBA" id="ARBA00004305"/>
    </source>
</evidence>
<dbReference type="GO" id="GO:0005524">
    <property type="term" value="F:ATP binding"/>
    <property type="evidence" value="ECO:0007669"/>
    <property type="project" value="UniProtKB-KW"/>
</dbReference>
<dbReference type="NCBIfam" id="TIGR00396">
    <property type="entry name" value="leuS_bact"/>
    <property type="match status" value="1"/>
</dbReference>
<dbReference type="Pfam" id="PF13603">
    <property type="entry name" value="tRNA-synt_1_2"/>
    <property type="match status" value="1"/>
</dbReference>